<proteinExistence type="predicted"/>
<dbReference type="InterPro" id="IPR016039">
    <property type="entry name" value="Thiolase-like"/>
</dbReference>
<protein>
    <submittedName>
        <fullName evidence="2">Acetyl-CoA acetyltransferase</fullName>
    </submittedName>
</protein>
<dbReference type="EMBL" id="AUZZ01008670">
    <property type="protein sequence ID" value="EQD36814.1"/>
    <property type="molecule type" value="Genomic_DNA"/>
</dbReference>
<feature type="domain" description="Thiolase N-terminal" evidence="1">
    <location>
        <begin position="7"/>
        <end position="127"/>
    </location>
</feature>
<dbReference type="GO" id="GO:0016747">
    <property type="term" value="F:acyltransferase activity, transferring groups other than amino-acyl groups"/>
    <property type="evidence" value="ECO:0007669"/>
    <property type="project" value="InterPro"/>
</dbReference>
<dbReference type="InterPro" id="IPR020616">
    <property type="entry name" value="Thiolase_N"/>
</dbReference>
<dbReference type="Gene3D" id="3.40.47.10">
    <property type="match status" value="1"/>
</dbReference>
<evidence type="ECO:0000313" key="2">
    <source>
        <dbReference type="EMBL" id="EQD36814.1"/>
    </source>
</evidence>
<accession>T1A7E5</accession>
<comment type="caution">
    <text evidence="2">The sequence shown here is derived from an EMBL/GenBank/DDBJ whole genome shotgun (WGS) entry which is preliminary data.</text>
</comment>
<reference evidence="2" key="1">
    <citation type="submission" date="2013-08" db="EMBL/GenBank/DDBJ databases">
        <authorList>
            <person name="Mendez C."/>
            <person name="Richter M."/>
            <person name="Ferrer M."/>
            <person name="Sanchez J."/>
        </authorList>
    </citation>
    <scope>NUCLEOTIDE SEQUENCE</scope>
</reference>
<organism evidence="2">
    <name type="scientific">mine drainage metagenome</name>
    <dbReference type="NCBI Taxonomy" id="410659"/>
    <lineage>
        <taxon>unclassified sequences</taxon>
        <taxon>metagenomes</taxon>
        <taxon>ecological metagenomes</taxon>
    </lineage>
</organism>
<dbReference type="SUPFAM" id="SSF53901">
    <property type="entry name" value="Thiolase-like"/>
    <property type="match status" value="1"/>
</dbReference>
<name>T1A7E5_9ZZZZ</name>
<dbReference type="Pfam" id="PF00108">
    <property type="entry name" value="Thiolase_N"/>
    <property type="match status" value="1"/>
</dbReference>
<dbReference type="AlphaFoldDB" id="T1A7E5"/>
<feature type="non-terminal residue" evidence="2">
    <location>
        <position position="140"/>
    </location>
</feature>
<gene>
    <name evidence="2" type="ORF">B2A_12012</name>
</gene>
<dbReference type="PANTHER" id="PTHR42870:SF6">
    <property type="entry name" value="ACETYL-COA C-ACYLTRANSFERASE"/>
    <property type="match status" value="1"/>
</dbReference>
<sequence length="140" mass="14713">MRILSDVYIIGAGETKFGELWERSLRELATEAGLRAIESAGIFSKDVEVLYGSNTLGGAINSQNDIGGLISDFTGLAHNNIPAITVEASTASGGAAVREAYLGIRSGEYNVAAVGGVEKLTDLYGSQVLDLTSTLLDSEW</sequence>
<reference evidence="2" key="2">
    <citation type="journal article" date="2014" name="ISME J.">
        <title>Microbial stratification in low pH oxic and suboxic macroscopic growths along an acid mine drainage.</title>
        <authorList>
            <person name="Mendez-Garcia C."/>
            <person name="Mesa V."/>
            <person name="Sprenger R.R."/>
            <person name="Richter M."/>
            <person name="Diez M.S."/>
            <person name="Solano J."/>
            <person name="Bargiela R."/>
            <person name="Golyshina O.V."/>
            <person name="Manteca A."/>
            <person name="Ramos J.L."/>
            <person name="Gallego J.R."/>
            <person name="Llorente I."/>
            <person name="Martins Dos Santos V.A."/>
            <person name="Jensen O.N."/>
            <person name="Pelaez A.I."/>
            <person name="Sanchez J."/>
            <person name="Ferrer M."/>
        </authorList>
    </citation>
    <scope>NUCLEOTIDE SEQUENCE</scope>
</reference>
<dbReference type="PANTHER" id="PTHR42870">
    <property type="entry name" value="ACETYL-COA C-ACETYLTRANSFERASE"/>
    <property type="match status" value="1"/>
</dbReference>
<evidence type="ECO:0000259" key="1">
    <source>
        <dbReference type="Pfam" id="PF00108"/>
    </source>
</evidence>
<keyword evidence="2" id="KW-0808">Transferase</keyword>